<organism evidence="6 7">
    <name type="scientific">Neisseria dentiae</name>
    <dbReference type="NCBI Taxonomy" id="194197"/>
    <lineage>
        <taxon>Bacteria</taxon>
        <taxon>Pseudomonadati</taxon>
        <taxon>Pseudomonadota</taxon>
        <taxon>Betaproteobacteria</taxon>
        <taxon>Neisseriales</taxon>
        <taxon>Neisseriaceae</taxon>
        <taxon>Neisseria</taxon>
    </lineage>
</organism>
<evidence type="ECO:0000313" key="7">
    <source>
        <dbReference type="Proteomes" id="UP000193118"/>
    </source>
</evidence>
<gene>
    <name evidence="6" type="ORF">BWD09_04925</name>
</gene>
<keyword evidence="7" id="KW-1185">Reference proteome</keyword>
<keyword evidence="2" id="KW-0805">Transcription regulation</keyword>
<dbReference type="InterPro" id="IPR036388">
    <property type="entry name" value="WH-like_DNA-bd_sf"/>
</dbReference>
<dbReference type="SUPFAM" id="SSF46785">
    <property type="entry name" value="Winged helix' DNA-binding domain"/>
    <property type="match status" value="1"/>
</dbReference>
<evidence type="ECO:0000256" key="1">
    <source>
        <dbReference type="ARBA" id="ARBA00009437"/>
    </source>
</evidence>
<evidence type="ECO:0000256" key="3">
    <source>
        <dbReference type="ARBA" id="ARBA00023125"/>
    </source>
</evidence>
<dbReference type="RefSeq" id="WP_085365602.1">
    <property type="nucleotide sequence ID" value="NZ_CAUJPZ010000005.1"/>
</dbReference>
<evidence type="ECO:0000313" key="6">
    <source>
        <dbReference type="EMBL" id="OSI17777.1"/>
    </source>
</evidence>
<dbReference type="STRING" id="194197.BWD09_04925"/>
<keyword evidence="3" id="KW-0238">DNA-binding</keyword>
<dbReference type="OrthoDB" id="5671700at2"/>
<dbReference type="GeneID" id="94581425"/>
<sequence>MDLKRLKYFCAVVEHGSISKAAQALHISQPPLSKRLQELEEEVGAPLFLRQSGKIEPTPTGFFLYNHAVEVLKNIQNIERETQLFAGRQTRTLKIGLTHLFQRYFQPLLIKLHQKYPHLEIGVVVSDSSHLETLLHNGVIDIALIQRPYNLEGYDCISFPAVNTVVVAHNSLLEGFNGDSIHLNDLGRFPLVLLRRINGTGTFEFLQDKLRKNGVNPNVIMHISQPNVILDWLESGVEAASLLPESEVRAAKLAHCRIIRLLPEVLMFFPTLVKLAATPEIGEILAVLEEGYTGENS</sequence>
<comment type="caution">
    <text evidence="6">The sequence shown here is derived from an EMBL/GenBank/DDBJ whole genome shotgun (WGS) entry which is preliminary data.</text>
</comment>
<comment type="similarity">
    <text evidence="1">Belongs to the LysR transcriptional regulatory family.</text>
</comment>
<dbReference type="FunFam" id="1.10.10.10:FF:000001">
    <property type="entry name" value="LysR family transcriptional regulator"/>
    <property type="match status" value="1"/>
</dbReference>
<feature type="domain" description="HTH lysR-type" evidence="5">
    <location>
        <begin position="1"/>
        <end position="58"/>
    </location>
</feature>
<dbReference type="InterPro" id="IPR005119">
    <property type="entry name" value="LysR_subst-bd"/>
</dbReference>
<dbReference type="PANTHER" id="PTHR30126">
    <property type="entry name" value="HTH-TYPE TRANSCRIPTIONAL REGULATOR"/>
    <property type="match status" value="1"/>
</dbReference>
<dbReference type="CDD" id="cd05466">
    <property type="entry name" value="PBP2_LTTR_substrate"/>
    <property type="match status" value="1"/>
</dbReference>
<name>A0A1X3DE83_9NEIS</name>
<dbReference type="Pfam" id="PF03466">
    <property type="entry name" value="LysR_substrate"/>
    <property type="match status" value="1"/>
</dbReference>
<dbReference type="PROSITE" id="PS50931">
    <property type="entry name" value="HTH_LYSR"/>
    <property type="match status" value="1"/>
</dbReference>
<keyword evidence="4" id="KW-0804">Transcription</keyword>
<dbReference type="Gene3D" id="3.40.190.290">
    <property type="match status" value="1"/>
</dbReference>
<dbReference type="GO" id="GO:0000976">
    <property type="term" value="F:transcription cis-regulatory region binding"/>
    <property type="evidence" value="ECO:0007669"/>
    <property type="project" value="TreeGrafter"/>
</dbReference>
<dbReference type="EMBL" id="MTBO01000008">
    <property type="protein sequence ID" value="OSI17777.1"/>
    <property type="molecule type" value="Genomic_DNA"/>
</dbReference>
<dbReference type="Pfam" id="PF00126">
    <property type="entry name" value="HTH_1"/>
    <property type="match status" value="1"/>
</dbReference>
<dbReference type="InterPro" id="IPR036390">
    <property type="entry name" value="WH_DNA-bd_sf"/>
</dbReference>
<dbReference type="PANTHER" id="PTHR30126:SF40">
    <property type="entry name" value="HTH-TYPE TRANSCRIPTIONAL REGULATOR GLTR"/>
    <property type="match status" value="1"/>
</dbReference>
<dbReference type="AlphaFoldDB" id="A0A1X3DE83"/>
<reference evidence="7" key="1">
    <citation type="submission" date="2017-01" db="EMBL/GenBank/DDBJ databases">
        <authorList>
            <person name="Wolfgang W.J."/>
            <person name="Cole J."/>
            <person name="Wroblewski D."/>
            <person name="Mcginnis J."/>
            <person name="Musser K.A."/>
        </authorList>
    </citation>
    <scope>NUCLEOTIDE SEQUENCE [LARGE SCALE GENOMIC DNA]</scope>
    <source>
        <strain evidence="7">DSM 19151</strain>
    </source>
</reference>
<evidence type="ECO:0000256" key="2">
    <source>
        <dbReference type="ARBA" id="ARBA00023015"/>
    </source>
</evidence>
<dbReference type="Gene3D" id="1.10.10.10">
    <property type="entry name" value="Winged helix-like DNA-binding domain superfamily/Winged helix DNA-binding domain"/>
    <property type="match status" value="1"/>
</dbReference>
<dbReference type="Proteomes" id="UP000193118">
    <property type="component" value="Unassembled WGS sequence"/>
</dbReference>
<evidence type="ECO:0000259" key="5">
    <source>
        <dbReference type="PROSITE" id="PS50931"/>
    </source>
</evidence>
<accession>A0A1X3DE83</accession>
<dbReference type="GO" id="GO:0003700">
    <property type="term" value="F:DNA-binding transcription factor activity"/>
    <property type="evidence" value="ECO:0007669"/>
    <property type="project" value="InterPro"/>
</dbReference>
<evidence type="ECO:0000256" key="4">
    <source>
        <dbReference type="ARBA" id="ARBA00023163"/>
    </source>
</evidence>
<dbReference type="InterPro" id="IPR000847">
    <property type="entry name" value="LysR_HTH_N"/>
</dbReference>
<proteinExistence type="inferred from homology"/>
<dbReference type="SUPFAM" id="SSF53850">
    <property type="entry name" value="Periplasmic binding protein-like II"/>
    <property type="match status" value="1"/>
</dbReference>
<dbReference type="PRINTS" id="PR00039">
    <property type="entry name" value="HTHLYSR"/>
</dbReference>
<protein>
    <submittedName>
        <fullName evidence="6">LysR family transcriptional regulator</fullName>
    </submittedName>
</protein>